<accession>A0A398BK26</accession>
<dbReference type="PROSITE" id="PS50109">
    <property type="entry name" value="HIS_KIN"/>
    <property type="match status" value="1"/>
</dbReference>
<evidence type="ECO:0000313" key="12">
    <source>
        <dbReference type="EMBL" id="RID89877.1"/>
    </source>
</evidence>
<dbReference type="Pfam" id="PF00072">
    <property type="entry name" value="Response_reg"/>
    <property type="match status" value="1"/>
</dbReference>
<dbReference type="InterPro" id="IPR036641">
    <property type="entry name" value="HPT_dom_sf"/>
</dbReference>
<dbReference type="InterPro" id="IPR036097">
    <property type="entry name" value="HisK_dim/P_sf"/>
</dbReference>
<protein>
    <recommendedName>
        <fullName evidence="2">histidine kinase</fullName>
        <ecNumber evidence="2">2.7.13.3</ecNumber>
    </recommendedName>
</protein>
<comment type="catalytic activity">
    <reaction evidence="1">
        <text>ATP + protein L-histidine = ADP + protein N-phospho-L-histidine.</text>
        <dbReference type="EC" id="2.7.13.3"/>
    </reaction>
</comment>
<dbReference type="PROSITE" id="PS50112">
    <property type="entry name" value="PAS"/>
    <property type="match status" value="1"/>
</dbReference>
<comment type="caution">
    <text evidence="12">The sequence shown here is derived from an EMBL/GenBank/DDBJ whole genome shotgun (WGS) entry which is preliminary data.</text>
</comment>
<sequence>MSLISASLSESSKKLRRRWVLIFFVVILPCFILLALQTLLILRGSQQFRFQQLDNGTWIVGQLEVDHKNLLISLSSLLIEPQKNDAPLTDLRRVFEVYYSRIDVVRSYIDRTVSGHVEDSTALKKQLSAITTNLEELARRIDSAQTLDHDEVLKLLMTARAATSDIRNLAVDVLMIENEHARDERLAHDGLIEKFIFMNVIVIGILGLMIALLLLAERDALRQAEKMAQVGSMLRKLAHASIDGIVVCDDDGRILEINPAIERMFAYDRNTAIGQHVSDLFSRHRVGGGAQASRSLLRRVSGLGLMQGFARRSDGSVLPVEFSVVDEKGIDGDLVHIGFIRDITQTLAERRRLRRERGNAAAEARDKARIFSTLSHELRTPLQVIAAALALMRDPARGATDEAVRIAEAEVETALDQIDHVIGAALPTPLSSATLVSGFAPVREMTELCDRMRLLASARGLELVLNPSVPAGLRVMGSAAAFRRALRHLLNNAIRFSHTGRIEVRLIAENPGWLRLEVEDEGVGISDHEQARIFDDFIHFGDPLEDGSGLGLGLSVVRDAVRQLNGSLGLASILGEGSAFWIEFPAPSLDPAEDGASARLRVLVVDDNPVNCNMVARMVTSIGHIADEAGSGQEAVVMSGNWRYDLILMDINMPGLDGIAATARIRGHGLSREARIVGVTANVHSRDITRLAESGMAPVLMKPVSIETLTALLNGDSQWTPLPEPPQPETDTVQETLALLREVIGSPQVDQIIVEFLDDCGALLSTDIPANRTAAEWRDFGAQAHRCAGMAAIIGATRMHQGLCRLEFAAEEADPEVVAAGIGECRIYLSRLRGCLL</sequence>
<keyword evidence="8" id="KW-1133">Transmembrane helix</keyword>
<dbReference type="InterPro" id="IPR003661">
    <property type="entry name" value="HisK_dim/P_dom"/>
</dbReference>
<dbReference type="OrthoDB" id="9801651at2"/>
<name>A0A398BK26_9RHOB</name>
<feature type="domain" description="PAS" evidence="11">
    <location>
        <begin position="230"/>
        <end position="281"/>
    </location>
</feature>
<keyword evidence="4" id="KW-0808">Transferase</keyword>
<keyword evidence="8" id="KW-0472">Membrane</keyword>
<dbReference type="PANTHER" id="PTHR43047:SF64">
    <property type="entry name" value="HISTIDINE KINASE CONTAINING CHEY-HOMOLOGOUS RECEIVER DOMAIN AND PAS DOMAIN-RELATED"/>
    <property type="match status" value="1"/>
</dbReference>
<dbReference type="Gene3D" id="1.20.120.160">
    <property type="entry name" value="HPT domain"/>
    <property type="match status" value="1"/>
</dbReference>
<dbReference type="SUPFAM" id="SSF55874">
    <property type="entry name" value="ATPase domain of HSP90 chaperone/DNA topoisomerase II/histidine kinase"/>
    <property type="match status" value="1"/>
</dbReference>
<dbReference type="Pfam" id="PF00512">
    <property type="entry name" value="HisKA"/>
    <property type="match status" value="1"/>
</dbReference>
<dbReference type="CDD" id="cd00082">
    <property type="entry name" value="HisKA"/>
    <property type="match status" value="1"/>
</dbReference>
<evidence type="ECO:0000256" key="2">
    <source>
        <dbReference type="ARBA" id="ARBA00012438"/>
    </source>
</evidence>
<evidence type="ECO:0000256" key="1">
    <source>
        <dbReference type="ARBA" id="ARBA00000085"/>
    </source>
</evidence>
<dbReference type="PRINTS" id="PR00344">
    <property type="entry name" value="BCTRLSENSOR"/>
</dbReference>
<keyword evidence="3 6" id="KW-0597">Phosphoprotein</keyword>
<dbReference type="GO" id="GO:0006355">
    <property type="term" value="P:regulation of DNA-templated transcription"/>
    <property type="evidence" value="ECO:0007669"/>
    <property type="project" value="InterPro"/>
</dbReference>
<dbReference type="RefSeq" id="WP_119136660.1">
    <property type="nucleotide sequence ID" value="NZ_QXXQ01000021.1"/>
</dbReference>
<dbReference type="Pfam" id="PF00989">
    <property type="entry name" value="PAS"/>
    <property type="match status" value="1"/>
</dbReference>
<proteinExistence type="predicted"/>
<evidence type="ECO:0000256" key="8">
    <source>
        <dbReference type="SAM" id="Phobius"/>
    </source>
</evidence>
<dbReference type="InterPro" id="IPR011006">
    <property type="entry name" value="CheY-like_superfamily"/>
</dbReference>
<feature type="modified residue" description="4-aspartylphosphate" evidence="6">
    <location>
        <position position="650"/>
    </location>
</feature>
<dbReference type="InterPro" id="IPR035965">
    <property type="entry name" value="PAS-like_dom_sf"/>
</dbReference>
<dbReference type="Gene3D" id="1.10.287.130">
    <property type="match status" value="1"/>
</dbReference>
<dbReference type="PROSITE" id="PS50110">
    <property type="entry name" value="RESPONSE_REGULATORY"/>
    <property type="match status" value="1"/>
</dbReference>
<dbReference type="SMART" id="SM00387">
    <property type="entry name" value="HATPase_c"/>
    <property type="match status" value="1"/>
</dbReference>
<dbReference type="Proteomes" id="UP000266649">
    <property type="component" value="Unassembled WGS sequence"/>
</dbReference>
<evidence type="ECO:0000256" key="5">
    <source>
        <dbReference type="ARBA" id="ARBA00022777"/>
    </source>
</evidence>
<dbReference type="CDD" id="cd17546">
    <property type="entry name" value="REC_hyHK_CKI1_RcsC-like"/>
    <property type="match status" value="1"/>
</dbReference>
<evidence type="ECO:0000259" key="11">
    <source>
        <dbReference type="PROSITE" id="PS50112"/>
    </source>
</evidence>
<evidence type="ECO:0000259" key="10">
    <source>
        <dbReference type="PROSITE" id="PS50110"/>
    </source>
</evidence>
<dbReference type="SUPFAM" id="SSF52172">
    <property type="entry name" value="CheY-like"/>
    <property type="match status" value="1"/>
</dbReference>
<dbReference type="NCBIfam" id="TIGR00229">
    <property type="entry name" value="sensory_box"/>
    <property type="match status" value="1"/>
</dbReference>
<feature type="coiled-coil region" evidence="7">
    <location>
        <begin position="120"/>
        <end position="147"/>
    </location>
</feature>
<evidence type="ECO:0000256" key="4">
    <source>
        <dbReference type="ARBA" id="ARBA00022679"/>
    </source>
</evidence>
<dbReference type="Gene3D" id="3.40.50.2300">
    <property type="match status" value="1"/>
</dbReference>
<dbReference type="GO" id="GO:0000155">
    <property type="term" value="F:phosphorelay sensor kinase activity"/>
    <property type="evidence" value="ECO:0007669"/>
    <property type="project" value="InterPro"/>
</dbReference>
<feature type="domain" description="Histidine kinase" evidence="9">
    <location>
        <begin position="373"/>
        <end position="588"/>
    </location>
</feature>
<dbReference type="Pfam" id="PF02518">
    <property type="entry name" value="HATPase_c"/>
    <property type="match status" value="1"/>
</dbReference>
<dbReference type="InterPro" id="IPR005467">
    <property type="entry name" value="His_kinase_dom"/>
</dbReference>
<dbReference type="AlphaFoldDB" id="A0A398BK26"/>
<dbReference type="InterPro" id="IPR036890">
    <property type="entry name" value="HATPase_C_sf"/>
</dbReference>
<dbReference type="InterPro" id="IPR003594">
    <property type="entry name" value="HATPase_dom"/>
</dbReference>
<evidence type="ECO:0000256" key="3">
    <source>
        <dbReference type="ARBA" id="ARBA00022553"/>
    </source>
</evidence>
<gene>
    <name evidence="12" type="ORF">D2N39_20605</name>
</gene>
<dbReference type="EMBL" id="QXXQ01000021">
    <property type="protein sequence ID" value="RID89877.1"/>
    <property type="molecule type" value="Genomic_DNA"/>
</dbReference>
<dbReference type="Gene3D" id="3.30.565.10">
    <property type="entry name" value="Histidine kinase-like ATPase, C-terminal domain"/>
    <property type="match status" value="1"/>
</dbReference>
<evidence type="ECO:0000259" key="9">
    <source>
        <dbReference type="PROSITE" id="PS50109"/>
    </source>
</evidence>
<organism evidence="12 13">
    <name type="scientific">Gemmobacter lutimaris</name>
    <dbReference type="NCBI Taxonomy" id="2306023"/>
    <lineage>
        <taxon>Bacteria</taxon>
        <taxon>Pseudomonadati</taxon>
        <taxon>Pseudomonadota</taxon>
        <taxon>Alphaproteobacteria</taxon>
        <taxon>Rhodobacterales</taxon>
        <taxon>Paracoccaceae</taxon>
        <taxon>Gemmobacter</taxon>
    </lineage>
</organism>
<evidence type="ECO:0000256" key="7">
    <source>
        <dbReference type="SAM" id="Coils"/>
    </source>
</evidence>
<feature type="transmembrane region" description="Helical" evidence="8">
    <location>
        <begin position="20"/>
        <end position="42"/>
    </location>
</feature>
<reference evidence="12 13" key="1">
    <citation type="submission" date="2018-09" db="EMBL/GenBank/DDBJ databases">
        <title>Gemmobacter lutimaris sp. nov., a marine bacterium isolated from tidal flat.</title>
        <authorList>
            <person name="Lee D.W."/>
            <person name="Yoo Y."/>
            <person name="Kim J.-J."/>
            <person name="Kim B.S."/>
        </authorList>
    </citation>
    <scope>NUCLEOTIDE SEQUENCE [LARGE SCALE GENOMIC DNA]</scope>
    <source>
        <strain evidence="12 13">YJ-T1-11</strain>
    </source>
</reference>
<keyword evidence="13" id="KW-1185">Reference proteome</keyword>
<dbReference type="SUPFAM" id="SSF55785">
    <property type="entry name" value="PYP-like sensor domain (PAS domain)"/>
    <property type="match status" value="1"/>
</dbReference>
<dbReference type="SUPFAM" id="SSF47384">
    <property type="entry name" value="Homodimeric domain of signal transducing histidine kinase"/>
    <property type="match status" value="1"/>
</dbReference>
<dbReference type="InterPro" id="IPR000014">
    <property type="entry name" value="PAS"/>
</dbReference>
<keyword evidence="7" id="KW-0175">Coiled coil</keyword>
<dbReference type="EC" id="2.7.13.3" evidence="2"/>
<dbReference type="SUPFAM" id="SSF47226">
    <property type="entry name" value="Histidine-containing phosphotransfer domain, HPT domain"/>
    <property type="match status" value="1"/>
</dbReference>
<feature type="transmembrane region" description="Helical" evidence="8">
    <location>
        <begin position="195"/>
        <end position="216"/>
    </location>
</feature>
<dbReference type="InterPro" id="IPR001789">
    <property type="entry name" value="Sig_transdc_resp-reg_receiver"/>
</dbReference>
<feature type="domain" description="Response regulatory" evidence="10">
    <location>
        <begin position="601"/>
        <end position="717"/>
    </location>
</feature>
<keyword evidence="8" id="KW-0812">Transmembrane</keyword>
<dbReference type="CDD" id="cd00130">
    <property type="entry name" value="PAS"/>
    <property type="match status" value="1"/>
</dbReference>
<dbReference type="SMART" id="SM00091">
    <property type="entry name" value="PAS"/>
    <property type="match status" value="1"/>
</dbReference>
<dbReference type="InterPro" id="IPR004358">
    <property type="entry name" value="Sig_transdc_His_kin-like_C"/>
</dbReference>
<dbReference type="InterPro" id="IPR013767">
    <property type="entry name" value="PAS_fold"/>
</dbReference>
<dbReference type="SMART" id="SM00448">
    <property type="entry name" value="REC"/>
    <property type="match status" value="1"/>
</dbReference>
<dbReference type="PANTHER" id="PTHR43047">
    <property type="entry name" value="TWO-COMPONENT HISTIDINE PROTEIN KINASE"/>
    <property type="match status" value="1"/>
</dbReference>
<evidence type="ECO:0000313" key="13">
    <source>
        <dbReference type="Proteomes" id="UP000266649"/>
    </source>
</evidence>
<dbReference type="SMART" id="SM00388">
    <property type="entry name" value="HisKA"/>
    <property type="match status" value="1"/>
</dbReference>
<evidence type="ECO:0000256" key="6">
    <source>
        <dbReference type="PROSITE-ProRule" id="PRU00169"/>
    </source>
</evidence>
<dbReference type="CDD" id="cd00075">
    <property type="entry name" value="HATPase"/>
    <property type="match status" value="1"/>
</dbReference>
<dbReference type="Gene3D" id="3.30.450.20">
    <property type="entry name" value="PAS domain"/>
    <property type="match status" value="1"/>
</dbReference>
<keyword evidence="5" id="KW-0418">Kinase</keyword>